<name>A0A9P6CLI1_9AGAR</name>
<feature type="compositionally biased region" description="Low complexity" evidence="2">
    <location>
        <begin position="314"/>
        <end position="338"/>
    </location>
</feature>
<proteinExistence type="predicted"/>
<reference evidence="3" key="1">
    <citation type="submission" date="2020-11" db="EMBL/GenBank/DDBJ databases">
        <authorList>
            <consortium name="DOE Joint Genome Institute"/>
            <person name="Ahrendt S."/>
            <person name="Riley R."/>
            <person name="Andreopoulos W."/>
            <person name="Labutti K."/>
            <person name="Pangilinan J."/>
            <person name="Ruiz-Duenas F.J."/>
            <person name="Barrasa J.M."/>
            <person name="Sanchez-Garcia M."/>
            <person name="Camarero S."/>
            <person name="Miyauchi S."/>
            <person name="Serrano A."/>
            <person name="Linde D."/>
            <person name="Babiker R."/>
            <person name="Drula E."/>
            <person name="Ayuso-Fernandez I."/>
            <person name="Pacheco R."/>
            <person name="Padilla G."/>
            <person name="Ferreira P."/>
            <person name="Barriuso J."/>
            <person name="Kellner H."/>
            <person name="Castanera R."/>
            <person name="Alfaro M."/>
            <person name="Ramirez L."/>
            <person name="Pisabarro A.G."/>
            <person name="Kuo A."/>
            <person name="Tritt A."/>
            <person name="Lipzen A."/>
            <person name="He G."/>
            <person name="Yan M."/>
            <person name="Ng V."/>
            <person name="Cullen D."/>
            <person name="Martin F."/>
            <person name="Rosso M.-N."/>
            <person name="Henrissat B."/>
            <person name="Hibbett D."/>
            <person name="Martinez A.T."/>
            <person name="Grigoriev I.V."/>
        </authorList>
    </citation>
    <scope>NUCLEOTIDE SEQUENCE</scope>
    <source>
        <strain evidence="3">CIRM-BRFM 674</strain>
    </source>
</reference>
<dbReference type="Proteomes" id="UP000807469">
    <property type="component" value="Unassembled WGS sequence"/>
</dbReference>
<evidence type="ECO:0000313" key="3">
    <source>
        <dbReference type="EMBL" id="KAF9471171.1"/>
    </source>
</evidence>
<dbReference type="InterPro" id="IPR019152">
    <property type="entry name" value="DUF2046"/>
</dbReference>
<accession>A0A9P6CLI1</accession>
<feature type="compositionally biased region" description="Polar residues" evidence="2">
    <location>
        <begin position="1"/>
        <end position="22"/>
    </location>
</feature>
<feature type="region of interest" description="Disordered" evidence="2">
    <location>
        <begin position="299"/>
        <end position="362"/>
    </location>
</feature>
<feature type="compositionally biased region" description="Low complexity" evidence="2">
    <location>
        <begin position="542"/>
        <end position="559"/>
    </location>
</feature>
<feature type="region of interest" description="Disordered" evidence="2">
    <location>
        <begin position="195"/>
        <end position="239"/>
    </location>
</feature>
<dbReference type="OrthoDB" id="78858at2759"/>
<feature type="compositionally biased region" description="Acidic residues" evidence="2">
    <location>
        <begin position="593"/>
        <end position="605"/>
    </location>
</feature>
<feature type="compositionally biased region" description="Low complexity" evidence="2">
    <location>
        <begin position="23"/>
        <end position="62"/>
    </location>
</feature>
<feature type="compositionally biased region" description="Pro residues" evidence="2">
    <location>
        <begin position="345"/>
        <end position="357"/>
    </location>
</feature>
<dbReference type="Pfam" id="PF09755">
    <property type="entry name" value="DUF2046"/>
    <property type="match status" value="1"/>
</dbReference>
<sequence>MTFAQPIQRSAPSASTSPSWLTSGVAAGSSAYSSGSAYLNNNNNGNTNGNGNTNTNTNSSTNSAYNSAYSSAGPSSGGSGGIFGVYSGGGGGGGSGGGMGSGGGGSGGNMGESRRHEQDLINAYEAEEERIINVLSRKLEQLREDKIDLENALEAESESHVNRLSRELQALRQANRELESQLAQANAQLQLKAHAGSPLPPLSSSSSSSSAKKKDSITTTTTEAERPNLSRMMSSPPEPSAALMLDAMQRENETLRNRLVDTERDYVRLSRLNEVYREELIEHRTRLGLSVDNLIGLTSSDRDPLAQPTHQRSRSSSVSSSPYGVMASASVRPRSVASTGTHVPPQLPHGVPIPRPPSQIHRPIHTHTLHAGSTVGAVSSSYAANTPLSSSPASSSYPLSPIYSLSGASSSDSYLHGASSSSPQYHRHRRSSSGAGATPASFVSVSTNLTSPPGSVPIGGVGMGVFTAGAFAVPQRGLSYPSVPPPSLSSSFGSPTVSMHRDASLSPVEPLSRRNSNAGIGRPGATGFERSVPVGGRVAETGSLAGGRRSRAGSVNLGLGSVGGTTGAGVLPETVVEDDADLLEGMELELDVEEEGGEDVGDGLDDVVGGGGMGRGRSAANAASAAKSR</sequence>
<feature type="region of interest" description="Disordered" evidence="2">
    <location>
        <begin position="491"/>
        <end position="559"/>
    </location>
</feature>
<dbReference type="EMBL" id="MU155743">
    <property type="protein sequence ID" value="KAF9471171.1"/>
    <property type="molecule type" value="Genomic_DNA"/>
</dbReference>
<protein>
    <submittedName>
        <fullName evidence="3">Uncharacterized protein</fullName>
    </submittedName>
</protein>
<organism evidence="3 4">
    <name type="scientific">Pholiota conissans</name>
    <dbReference type="NCBI Taxonomy" id="109636"/>
    <lineage>
        <taxon>Eukaryota</taxon>
        <taxon>Fungi</taxon>
        <taxon>Dikarya</taxon>
        <taxon>Basidiomycota</taxon>
        <taxon>Agaricomycotina</taxon>
        <taxon>Agaricomycetes</taxon>
        <taxon>Agaricomycetidae</taxon>
        <taxon>Agaricales</taxon>
        <taxon>Agaricineae</taxon>
        <taxon>Strophariaceae</taxon>
        <taxon>Pholiota</taxon>
    </lineage>
</organism>
<comment type="caution">
    <text evidence="3">The sequence shown here is derived from an EMBL/GenBank/DDBJ whole genome shotgun (WGS) entry which is preliminary data.</text>
</comment>
<gene>
    <name evidence="3" type="ORF">BDN70DRAFT_998712</name>
</gene>
<feature type="coiled-coil region" evidence="1">
    <location>
        <begin position="245"/>
        <end position="279"/>
    </location>
</feature>
<feature type="coiled-coil region" evidence="1">
    <location>
        <begin position="125"/>
        <end position="195"/>
    </location>
</feature>
<feature type="region of interest" description="Disordered" evidence="2">
    <location>
        <begin position="593"/>
        <end position="629"/>
    </location>
</feature>
<keyword evidence="1" id="KW-0175">Coiled coil</keyword>
<feature type="region of interest" description="Disordered" evidence="2">
    <location>
        <begin position="413"/>
        <end position="439"/>
    </location>
</feature>
<feature type="region of interest" description="Disordered" evidence="2">
    <location>
        <begin position="1"/>
        <end position="62"/>
    </location>
</feature>
<evidence type="ECO:0000256" key="1">
    <source>
        <dbReference type="SAM" id="Coils"/>
    </source>
</evidence>
<feature type="compositionally biased region" description="Low complexity" evidence="2">
    <location>
        <begin position="618"/>
        <end position="629"/>
    </location>
</feature>
<dbReference type="AlphaFoldDB" id="A0A9P6CLI1"/>
<evidence type="ECO:0000256" key="2">
    <source>
        <dbReference type="SAM" id="MobiDB-lite"/>
    </source>
</evidence>
<evidence type="ECO:0000313" key="4">
    <source>
        <dbReference type="Proteomes" id="UP000807469"/>
    </source>
</evidence>
<keyword evidence="4" id="KW-1185">Reference proteome</keyword>